<name>A0AAW1Q235_9CHLO</name>
<reference evidence="3 4" key="1">
    <citation type="journal article" date="2024" name="Nat. Commun.">
        <title>Phylogenomics reveals the evolutionary origins of lichenization in chlorophyte algae.</title>
        <authorList>
            <person name="Puginier C."/>
            <person name="Libourel C."/>
            <person name="Otte J."/>
            <person name="Skaloud P."/>
            <person name="Haon M."/>
            <person name="Grisel S."/>
            <person name="Petersen M."/>
            <person name="Berrin J.G."/>
            <person name="Delaux P.M."/>
            <person name="Dal Grande F."/>
            <person name="Keller J."/>
        </authorList>
    </citation>
    <scope>NUCLEOTIDE SEQUENCE [LARGE SCALE GENOMIC DNA]</scope>
    <source>
        <strain evidence="3 4">SAG 2043</strain>
    </source>
</reference>
<feature type="signal peptide" evidence="2">
    <location>
        <begin position="1"/>
        <end position="20"/>
    </location>
</feature>
<feature type="region of interest" description="Disordered" evidence="1">
    <location>
        <begin position="362"/>
        <end position="389"/>
    </location>
</feature>
<keyword evidence="4" id="KW-1185">Reference proteome</keyword>
<keyword evidence="2" id="KW-0732">Signal</keyword>
<dbReference type="PANTHER" id="PTHR46830:SF2">
    <property type="entry name" value="ALPHA-1,4-N-ACETYLGLUCOSAMINYLTRANSFERASE"/>
    <property type="match status" value="1"/>
</dbReference>
<feature type="compositionally biased region" description="Basic and acidic residues" evidence="1">
    <location>
        <begin position="364"/>
        <end position="373"/>
    </location>
</feature>
<dbReference type="SUPFAM" id="SSF53448">
    <property type="entry name" value="Nucleotide-diphospho-sugar transferases"/>
    <property type="match status" value="1"/>
</dbReference>
<evidence type="ECO:0000313" key="4">
    <source>
        <dbReference type="Proteomes" id="UP001489004"/>
    </source>
</evidence>
<dbReference type="Gene3D" id="3.90.550.20">
    <property type="match status" value="1"/>
</dbReference>
<dbReference type="AlphaFoldDB" id="A0AAW1Q235"/>
<protein>
    <recommendedName>
        <fullName evidence="5">Glycosyltransferase</fullName>
    </recommendedName>
</protein>
<accession>A0AAW1Q235</accession>
<organism evidence="3 4">
    <name type="scientific">[Myrmecia] bisecta</name>
    <dbReference type="NCBI Taxonomy" id="41462"/>
    <lineage>
        <taxon>Eukaryota</taxon>
        <taxon>Viridiplantae</taxon>
        <taxon>Chlorophyta</taxon>
        <taxon>core chlorophytes</taxon>
        <taxon>Trebouxiophyceae</taxon>
        <taxon>Trebouxiales</taxon>
        <taxon>Trebouxiaceae</taxon>
        <taxon>Myrmecia</taxon>
    </lineage>
</organism>
<feature type="chain" id="PRO_5043463759" description="Glycosyltransferase" evidence="2">
    <location>
        <begin position="21"/>
        <end position="433"/>
    </location>
</feature>
<dbReference type="InterPro" id="IPR007577">
    <property type="entry name" value="GlycoTrfase_DXD_sugar-bd_CS"/>
</dbReference>
<sequence>MSRLLAALLGALLFWSFDRGLTNCDPAHQHVPQFHNLHPAVQDAQERPPTPLWESNFNGVRFEQYNPAEHVKDDKCSLQPGQSRPQRIPKVVHFIFGLAENFGSSPFNFVHYMAVLSAHQRIRPEAIYMHHIFQPTGYWWEHAKHMVTLVKARDASQLYGHKLQHVAHQADILRLEALYKWGGIYMDIDTLSIVPFDALLHHDFIIGEEGDGEYGLGNSVMAAAPGSKFAERWLSAYAAFRTSEWAEHSIFIPRRLAIEHPDELCVLPPYAFSYPLAWTAEGQQALFTPVANQDISGVLVKTPALNGTMYNALYVGQYALHLAEHGSWKYLADYDYQYVREHQTITRMQLLMEDILKDLPPVPRDPDYDRRYEPIPGLPKPSSWTEQGSKLLTEEELKEQVKAADKQQLEEIRPDDLPERVQQLIKILIERLP</sequence>
<dbReference type="PANTHER" id="PTHR46830">
    <property type="entry name" value="TRANSFERASE, PUTATIVE-RELATED"/>
    <property type="match status" value="1"/>
</dbReference>
<evidence type="ECO:0000256" key="2">
    <source>
        <dbReference type="SAM" id="SignalP"/>
    </source>
</evidence>
<comment type="caution">
    <text evidence="3">The sequence shown here is derived from an EMBL/GenBank/DDBJ whole genome shotgun (WGS) entry which is preliminary data.</text>
</comment>
<gene>
    <name evidence="3" type="ORF">WJX72_011726</name>
</gene>
<dbReference type="Pfam" id="PF04488">
    <property type="entry name" value="Gly_transf_sug"/>
    <property type="match status" value="1"/>
</dbReference>
<proteinExistence type="predicted"/>
<evidence type="ECO:0008006" key="5">
    <source>
        <dbReference type="Google" id="ProtNLM"/>
    </source>
</evidence>
<dbReference type="EMBL" id="JALJOR010000007">
    <property type="protein sequence ID" value="KAK9814805.1"/>
    <property type="molecule type" value="Genomic_DNA"/>
</dbReference>
<evidence type="ECO:0000256" key="1">
    <source>
        <dbReference type="SAM" id="MobiDB-lite"/>
    </source>
</evidence>
<dbReference type="Proteomes" id="UP001489004">
    <property type="component" value="Unassembled WGS sequence"/>
</dbReference>
<dbReference type="InterPro" id="IPR029044">
    <property type="entry name" value="Nucleotide-diphossugar_trans"/>
</dbReference>
<evidence type="ECO:0000313" key="3">
    <source>
        <dbReference type="EMBL" id="KAK9814805.1"/>
    </source>
</evidence>